<dbReference type="InterPro" id="IPR001647">
    <property type="entry name" value="HTH_TetR"/>
</dbReference>
<feature type="DNA-binding region" description="H-T-H motif" evidence="2">
    <location>
        <begin position="40"/>
        <end position="59"/>
    </location>
</feature>
<organism evidence="4 5">
    <name type="scientific">Gordonia asplenii</name>
    <dbReference type="NCBI Taxonomy" id="2725283"/>
    <lineage>
        <taxon>Bacteria</taxon>
        <taxon>Bacillati</taxon>
        <taxon>Actinomycetota</taxon>
        <taxon>Actinomycetes</taxon>
        <taxon>Mycobacteriales</taxon>
        <taxon>Gordoniaceae</taxon>
        <taxon>Gordonia</taxon>
    </lineage>
</organism>
<evidence type="ECO:0000256" key="1">
    <source>
        <dbReference type="ARBA" id="ARBA00023125"/>
    </source>
</evidence>
<dbReference type="GO" id="GO:0003677">
    <property type="term" value="F:DNA binding"/>
    <property type="evidence" value="ECO:0007669"/>
    <property type="project" value="UniProtKB-UniRule"/>
</dbReference>
<evidence type="ECO:0000256" key="2">
    <source>
        <dbReference type="PROSITE-ProRule" id="PRU00335"/>
    </source>
</evidence>
<evidence type="ECO:0000313" key="5">
    <source>
        <dbReference type="Proteomes" id="UP000550729"/>
    </source>
</evidence>
<proteinExistence type="predicted"/>
<keyword evidence="5" id="KW-1185">Reference proteome</keyword>
<evidence type="ECO:0000259" key="3">
    <source>
        <dbReference type="PROSITE" id="PS50977"/>
    </source>
</evidence>
<comment type="caution">
    <text evidence="4">The sequence shown here is derived from an EMBL/GenBank/DDBJ whole genome shotgun (WGS) entry which is preliminary data.</text>
</comment>
<dbReference type="PROSITE" id="PS50977">
    <property type="entry name" value="HTH_TETR_2"/>
    <property type="match status" value="1"/>
</dbReference>
<feature type="domain" description="HTH tetR-type" evidence="3">
    <location>
        <begin position="17"/>
        <end position="77"/>
    </location>
</feature>
<sequence>MKMQREYRQTARAAAVANTRRRVVEALFSLAQDRLFTEIPLKDVAAAAGVTVQTILRQFGSRAALFDATIAYGVERIRAERAADPTKARSPLSVLMDHYELRGRMVMMMLAQETADPAIARVVEGGRIEHRNWVSAHLADASTTDVTIDLLVVATDVYAWKLLRLDRGLTRRQTQIRMQAMVDRVLAGNEGT</sequence>
<dbReference type="Pfam" id="PF00440">
    <property type="entry name" value="TetR_N"/>
    <property type="match status" value="1"/>
</dbReference>
<name>A0A848L1A8_9ACTN</name>
<dbReference type="AlphaFoldDB" id="A0A848L1A8"/>
<accession>A0A848L1A8</accession>
<protein>
    <submittedName>
        <fullName evidence="4">Helix-turn-helix transcriptional regulator</fullName>
    </submittedName>
</protein>
<keyword evidence="1 2" id="KW-0238">DNA-binding</keyword>
<evidence type="ECO:0000313" key="4">
    <source>
        <dbReference type="EMBL" id="NMO02301.1"/>
    </source>
</evidence>
<dbReference type="Gene3D" id="1.10.357.10">
    <property type="entry name" value="Tetracycline Repressor, domain 2"/>
    <property type="match status" value="1"/>
</dbReference>
<dbReference type="SUPFAM" id="SSF46689">
    <property type="entry name" value="Homeodomain-like"/>
    <property type="match status" value="1"/>
</dbReference>
<dbReference type="Proteomes" id="UP000550729">
    <property type="component" value="Unassembled WGS sequence"/>
</dbReference>
<dbReference type="InterPro" id="IPR009057">
    <property type="entry name" value="Homeodomain-like_sf"/>
</dbReference>
<dbReference type="RefSeq" id="WP_170194810.1">
    <property type="nucleotide sequence ID" value="NZ_JABBNB010000013.1"/>
</dbReference>
<dbReference type="EMBL" id="JABBNB010000013">
    <property type="protein sequence ID" value="NMO02301.1"/>
    <property type="molecule type" value="Genomic_DNA"/>
</dbReference>
<gene>
    <name evidence="4" type="ORF">HH308_13865</name>
</gene>
<reference evidence="4 5" key="1">
    <citation type="submission" date="2020-04" db="EMBL/GenBank/DDBJ databases">
        <title>Gordonia sp. nov. TBRC 11910.</title>
        <authorList>
            <person name="Suriyachadkun C."/>
        </authorList>
    </citation>
    <scope>NUCLEOTIDE SEQUENCE [LARGE SCALE GENOMIC DNA]</scope>
    <source>
        <strain evidence="4 5">TBRC 11910</strain>
    </source>
</reference>